<keyword evidence="3" id="KW-0210">Decarboxylase</keyword>
<dbReference type="PANTHER" id="PTHR46101">
    <property type="match status" value="1"/>
</dbReference>
<dbReference type="InterPro" id="IPR051151">
    <property type="entry name" value="Group_II_Decarboxylase"/>
</dbReference>
<keyword evidence="3" id="KW-0456">Lyase</keyword>
<organism evidence="5 6">
    <name type="scientific">Nocardia iowensis</name>
    <dbReference type="NCBI Taxonomy" id="204891"/>
    <lineage>
        <taxon>Bacteria</taxon>
        <taxon>Bacillati</taxon>
        <taxon>Actinomycetota</taxon>
        <taxon>Actinomycetes</taxon>
        <taxon>Mycobacteriales</taxon>
        <taxon>Nocardiaceae</taxon>
        <taxon>Nocardia</taxon>
    </lineage>
</organism>
<evidence type="ECO:0000256" key="3">
    <source>
        <dbReference type="ARBA" id="ARBA00022793"/>
    </source>
</evidence>
<evidence type="ECO:0000256" key="1">
    <source>
        <dbReference type="ARBA" id="ARBA00001933"/>
    </source>
</evidence>
<dbReference type="PANTHER" id="PTHR46101:SF2">
    <property type="entry name" value="SERINE DECARBOXYLASE"/>
    <property type="match status" value="1"/>
</dbReference>
<comment type="cofactor">
    <cofactor evidence="1">
        <name>pyridoxal 5'-phosphate</name>
        <dbReference type="ChEBI" id="CHEBI:597326"/>
    </cofactor>
</comment>
<keyword evidence="6" id="KW-1185">Reference proteome</keyword>
<comment type="similarity">
    <text evidence="2">Belongs to the group II decarboxylase family.</text>
</comment>
<evidence type="ECO:0000313" key="5">
    <source>
        <dbReference type="EMBL" id="QXN94636.1"/>
    </source>
</evidence>
<dbReference type="Proteomes" id="UP000694257">
    <property type="component" value="Chromosome"/>
</dbReference>
<evidence type="ECO:0000313" key="6">
    <source>
        <dbReference type="Proteomes" id="UP000694257"/>
    </source>
</evidence>
<evidence type="ECO:0000256" key="4">
    <source>
        <dbReference type="ARBA" id="ARBA00022898"/>
    </source>
</evidence>
<sequence>MSVPVPGRLRIEKTRRAEEDLLCHLNDLVSDLHAERPYMLGFPVNLDFTFSRLAGLLDVFADNGSYRDDEPDAMERAVVDFMARLANGSPDGVGGYVANNGSEANRFGLDRGCTLLPDAKIYCSEAAHRSIEMCARLMRKKLVVLACDRRGRIDTNALARQCWRDAGHGCVVVANIGTWKTGAIDDVEAIVAAASPTGSVYVHVDASLGGLLMPFTTSQETWGFAVDEVGSVAVSMHQGLGLPMPCAVALGRSDLVAAESVSGGACSGFASVMLWHALASKGEAGLALNASKAFDMAQYAAKKLADVGLRPVLYPDSITVVFTQPADWICRKYHLATEYGRARIITLPHVSKRVIDELCGDVVRNRRFFKGRWANRSNAPGNNGR</sequence>
<reference evidence="5 6" key="1">
    <citation type="submission" date="2021-07" db="EMBL/GenBank/DDBJ databases">
        <title>Whole Genome Sequence of Nocardia Iowensis.</title>
        <authorList>
            <person name="Lamm A."/>
            <person name="Collins-Fairclough A.M."/>
            <person name="Bunk B."/>
            <person name="Sproer C."/>
        </authorList>
    </citation>
    <scope>NUCLEOTIDE SEQUENCE [LARGE SCALE GENOMIC DNA]</scope>
    <source>
        <strain evidence="5 6">NRRL 5646</strain>
    </source>
</reference>
<dbReference type="EMBL" id="CP078145">
    <property type="protein sequence ID" value="QXN94636.1"/>
    <property type="molecule type" value="Genomic_DNA"/>
</dbReference>
<dbReference type="RefSeq" id="WP_218477264.1">
    <property type="nucleotide sequence ID" value="NZ_BAABJN010000015.1"/>
</dbReference>
<gene>
    <name evidence="5" type="ORF">KV110_17230</name>
</gene>
<proteinExistence type="inferred from homology"/>
<dbReference type="Pfam" id="PF00282">
    <property type="entry name" value="Pyridoxal_deC"/>
    <property type="match status" value="1"/>
</dbReference>
<protein>
    <recommendedName>
        <fullName evidence="7">Histidine decarboxylase</fullName>
    </recommendedName>
</protein>
<evidence type="ECO:0008006" key="7">
    <source>
        <dbReference type="Google" id="ProtNLM"/>
    </source>
</evidence>
<evidence type="ECO:0000256" key="2">
    <source>
        <dbReference type="ARBA" id="ARBA00009533"/>
    </source>
</evidence>
<keyword evidence="4" id="KW-0663">Pyridoxal phosphate</keyword>
<dbReference type="InterPro" id="IPR002129">
    <property type="entry name" value="PyrdxlP-dep_de-COase"/>
</dbReference>
<name>A0ABX8S407_NOCIO</name>
<accession>A0ABX8S407</accession>